<comment type="caution">
    <text evidence="5">The sequence shown here is derived from an EMBL/GenBank/DDBJ whole genome shotgun (WGS) entry which is preliminary data.</text>
</comment>
<keyword evidence="2" id="KW-0808">Transferase</keyword>
<evidence type="ECO:0000256" key="3">
    <source>
        <dbReference type="SAM" id="MobiDB-lite"/>
    </source>
</evidence>
<dbReference type="EMBL" id="CAXIEN010000206">
    <property type="protein sequence ID" value="CAL1286592.1"/>
    <property type="molecule type" value="Genomic_DNA"/>
</dbReference>
<protein>
    <recommendedName>
        <fullName evidence="4">Sulfotransferase domain-containing protein</fullName>
    </recommendedName>
</protein>
<sequence>MAQKEDDSSASTRTMRTMSKEGIPPQEFPTQYVRGLPFFLSSRFSKENIEAAIDYQPQDGDIITASYPKTGTTWLQYIVLQILSKGSSFPSFNDVLFKEAPYLEMSGTAPIEALKKPRVYKHHLPYNMVKKNEKAKLLYIHRNPEDTLVSFYHFMQNLNFNFDTNFNQYVEDFMSANVPYGSYFEHVKSYLSHKDDSNLLILTYEGLHKNMKERILKIAKFLGEDYFNRISNDDLLLNKIMKQTCFENMKNNLSYVIRDTFTKDSLKNEPRKVEFFRKGTTGDGKKYLSPDQQNRLREIAEKILEGTDVVAKWYSK</sequence>
<dbReference type="AlphaFoldDB" id="A0AAV2ASM0"/>
<name>A0AAV2ASM0_9ARAC</name>
<dbReference type="Gene3D" id="3.40.50.300">
    <property type="entry name" value="P-loop containing nucleotide triphosphate hydrolases"/>
    <property type="match status" value="1"/>
</dbReference>
<gene>
    <name evidence="5" type="ORF">LARSCL_LOCUS14338</name>
</gene>
<dbReference type="SUPFAM" id="SSF52540">
    <property type="entry name" value="P-loop containing nucleoside triphosphate hydrolases"/>
    <property type="match status" value="1"/>
</dbReference>
<dbReference type="PANTHER" id="PTHR11783">
    <property type="entry name" value="SULFOTRANSFERASE SULT"/>
    <property type="match status" value="1"/>
</dbReference>
<comment type="similarity">
    <text evidence="1">Belongs to the sulfotransferase 1 family.</text>
</comment>
<evidence type="ECO:0000313" key="6">
    <source>
        <dbReference type="Proteomes" id="UP001497382"/>
    </source>
</evidence>
<keyword evidence="6" id="KW-1185">Reference proteome</keyword>
<dbReference type="Proteomes" id="UP001497382">
    <property type="component" value="Unassembled WGS sequence"/>
</dbReference>
<feature type="region of interest" description="Disordered" evidence="3">
    <location>
        <begin position="1"/>
        <end position="26"/>
    </location>
</feature>
<feature type="domain" description="Sulfotransferase" evidence="4">
    <location>
        <begin position="59"/>
        <end position="307"/>
    </location>
</feature>
<organism evidence="5 6">
    <name type="scientific">Larinioides sclopetarius</name>
    <dbReference type="NCBI Taxonomy" id="280406"/>
    <lineage>
        <taxon>Eukaryota</taxon>
        <taxon>Metazoa</taxon>
        <taxon>Ecdysozoa</taxon>
        <taxon>Arthropoda</taxon>
        <taxon>Chelicerata</taxon>
        <taxon>Arachnida</taxon>
        <taxon>Araneae</taxon>
        <taxon>Araneomorphae</taxon>
        <taxon>Entelegynae</taxon>
        <taxon>Araneoidea</taxon>
        <taxon>Araneidae</taxon>
        <taxon>Larinioides</taxon>
    </lineage>
</organism>
<proteinExistence type="inferred from homology"/>
<evidence type="ECO:0000256" key="1">
    <source>
        <dbReference type="ARBA" id="ARBA00005771"/>
    </source>
</evidence>
<evidence type="ECO:0000259" key="4">
    <source>
        <dbReference type="Pfam" id="PF00685"/>
    </source>
</evidence>
<accession>A0AAV2ASM0</accession>
<dbReference type="GO" id="GO:0008146">
    <property type="term" value="F:sulfotransferase activity"/>
    <property type="evidence" value="ECO:0007669"/>
    <property type="project" value="InterPro"/>
</dbReference>
<reference evidence="5 6" key="1">
    <citation type="submission" date="2024-04" db="EMBL/GenBank/DDBJ databases">
        <authorList>
            <person name="Rising A."/>
            <person name="Reimegard J."/>
            <person name="Sonavane S."/>
            <person name="Akerstrom W."/>
            <person name="Nylinder S."/>
            <person name="Hedman E."/>
            <person name="Kallberg Y."/>
        </authorList>
    </citation>
    <scope>NUCLEOTIDE SEQUENCE [LARGE SCALE GENOMIC DNA]</scope>
</reference>
<evidence type="ECO:0000313" key="5">
    <source>
        <dbReference type="EMBL" id="CAL1286592.1"/>
    </source>
</evidence>
<dbReference type="InterPro" id="IPR027417">
    <property type="entry name" value="P-loop_NTPase"/>
</dbReference>
<dbReference type="Pfam" id="PF00685">
    <property type="entry name" value="Sulfotransfer_1"/>
    <property type="match status" value="1"/>
</dbReference>
<dbReference type="InterPro" id="IPR000863">
    <property type="entry name" value="Sulfotransferase_dom"/>
</dbReference>
<evidence type="ECO:0000256" key="2">
    <source>
        <dbReference type="ARBA" id="ARBA00022679"/>
    </source>
</evidence>